<evidence type="ECO:0000313" key="9">
    <source>
        <dbReference type="Proteomes" id="UP001596030"/>
    </source>
</evidence>
<organism evidence="8 9">
    <name type="scientific">Chromohalobacter sarecensis</name>
    <dbReference type="NCBI Taxonomy" id="245294"/>
    <lineage>
        <taxon>Bacteria</taxon>
        <taxon>Pseudomonadati</taxon>
        <taxon>Pseudomonadota</taxon>
        <taxon>Gammaproteobacteria</taxon>
        <taxon>Oceanospirillales</taxon>
        <taxon>Halomonadaceae</taxon>
        <taxon>Chromohalobacter</taxon>
    </lineage>
</organism>
<comment type="caution">
    <text evidence="8">The sequence shown here is derived from an EMBL/GenBank/DDBJ whole genome shotgun (WGS) entry which is preliminary data.</text>
</comment>
<accession>A0ABV9CW77</accession>
<evidence type="ECO:0000256" key="3">
    <source>
        <dbReference type="ARBA" id="ARBA00022989"/>
    </source>
</evidence>
<dbReference type="RefSeq" id="WP_246975353.1">
    <property type="nucleotide sequence ID" value="NZ_JAKGAN010000007.1"/>
</dbReference>
<feature type="compositionally biased region" description="Basic and acidic residues" evidence="5">
    <location>
        <begin position="223"/>
        <end position="240"/>
    </location>
</feature>
<reference evidence="9" key="1">
    <citation type="journal article" date="2019" name="Int. J. Syst. Evol. Microbiol.">
        <title>The Global Catalogue of Microorganisms (GCM) 10K type strain sequencing project: providing services to taxonomists for standard genome sequencing and annotation.</title>
        <authorList>
            <consortium name="The Broad Institute Genomics Platform"/>
            <consortium name="The Broad Institute Genome Sequencing Center for Infectious Disease"/>
            <person name="Wu L."/>
            <person name="Ma J."/>
        </authorList>
    </citation>
    <scope>NUCLEOTIDE SEQUENCE [LARGE SCALE GENOMIC DNA]</scope>
    <source>
        <strain evidence="9">CGMCC 1.12121</strain>
    </source>
</reference>
<evidence type="ECO:0000256" key="5">
    <source>
        <dbReference type="SAM" id="MobiDB-lite"/>
    </source>
</evidence>
<evidence type="ECO:0000256" key="2">
    <source>
        <dbReference type="ARBA" id="ARBA00022692"/>
    </source>
</evidence>
<dbReference type="EMBL" id="JBHSEU010000001">
    <property type="protein sequence ID" value="MFC4537196.1"/>
    <property type="molecule type" value="Genomic_DNA"/>
</dbReference>
<keyword evidence="2 6" id="KW-0812">Transmembrane</keyword>
<evidence type="ECO:0000259" key="7">
    <source>
        <dbReference type="Pfam" id="PF04357"/>
    </source>
</evidence>
<evidence type="ECO:0000313" key="8">
    <source>
        <dbReference type="EMBL" id="MFC4537196.1"/>
    </source>
</evidence>
<evidence type="ECO:0000256" key="1">
    <source>
        <dbReference type="ARBA" id="ARBA00004167"/>
    </source>
</evidence>
<gene>
    <name evidence="8" type="ORF">ACFO0U_00190</name>
</gene>
<evidence type="ECO:0000256" key="6">
    <source>
        <dbReference type="SAM" id="Phobius"/>
    </source>
</evidence>
<dbReference type="PANTHER" id="PTHR36985:SF1">
    <property type="entry name" value="TRANSLOCATION AND ASSEMBLY MODULE SUBUNIT TAMB"/>
    <property type="match status" value="1"/>
</dbReference>
<protein>
    <submittedName>
        <fullName evidence="8">Translocation/assembly module TamB domain-containing protein</fullName>
    </submittedName>
</protein>
<keyword evidence="9" id="KW-1185">Reference proteome</keyword>
<dbReference type="Pfam" id="PF04357">
    <property type="entry name" value="TamB"/>
    <property type="match status" value="1"/>
</dbReference>
<proteinExistence type="predicted"/>
<feature type="domain" description="Translocation and assembly module TamB C-terminal" evidence="7">
    <location>
        <begin position="986"/>
        <end position="1337"/>
    </location>
</feature>
<feature type="region of interest" description="Disordered" evidence="5">
    <location>
        <begin position="214"/>
        <end position="253"/>
    </location>
</feature>
<evidence type="ECO:0000256" key="4">
    <source>
        <dbReference type="ARBA" id="ARBA00023136"/>
    </source>
</evidence>
<comment type="subcellular location">
    <subcellularLocation>
        <location evidence="1">Membrane</location>
        <topology evidence="1">Single-pass membrane protein</topology>
    </subcellularLocation>
</comment>
<feature type="transmembrane region" description="Helical" evidence="6">
    <location>
        <begin position="12"/>
        <end position="35"/>
    </location>
</feature>
<name>A0ABV9CW77_9GAMM</name>
<dbReference type="InterPro" id="IPR007452">
    <property type="entry name" value="TamB_C"/>
</dbReference>
<keyword evidence="4 6" id="KW-0472">Membrane</keyword>
<keyword evidence="3 6" id="KW-1133">Transmembrane helix</keyword>
<sequence length="1346" mass="142695">MASAFRHRTGILIRALIYIPLWLLGLVLLLLGGALSPWGTAWLADQGQSRGWYEVEEVEGAPLDTLTLRGLHLDIGTLTLDVERLHLSWADDCLLDGKLCLQGLQVKGAHIALSPGESSDDAQADASSGGGMPALWFPFPIEIRALGLEDVRVDLADGTQLQWDDFTSGARVSGNDLTLLPTRLEGTQLYLPMSEGQRLTQGMASPAMPAATIDAASQAVESHAAEESATDKSSETKEVPAADSQTSDTDSAHRLELPEIDLPLDIRAPSLVIDDFQLRGATSYHLARATLSLSTEGSDVAIHRLHVRSDDGEAELALQATLSGDYPLHGSLETHIARAPLAGQRATLTLDGSLADLALDLDANGPVTATLKGQVDALAPTLPFDLSLEANDITWPLAGALTAPELAAQSRLDTAALSASQRVGAGKAAYRLDTLHLDADGSLEDYRVALDLAARGDGLPKSRLTLEGRGDTSHFAWAPLTLEAEGGTLTGRGQVDWASALSVESELQLDKLPVGAFTEAVDGTLNGEARVGFDMQPQGWRLRIPQLAIDGTLQDRALRLNAKFSGNSQMQWAIDQLDLRQGDNRITAEGNIGQRLNLRSRIEAPQLATLWPGLGGALQGDLDAQGSLESPRLDLDMTGEALRYQTQQLESLSLKAHSEGIDDPRVKADVSIEGLEAGGQHVDALSLALAGRLSQHTLELDAQLGSGLPLSQASLTLDGQYDADTQRYRGSLAPLELATEYGDIALDDALDFDADVAAQRVTLSPFCLVRQQGGAACLVDQARLSADAGDASLALRDVPMDLLADKLPSGWHVDGETQGEANLSWQQAGQQWHAEGQIDSQLDVTGEDARGNPWELPDSRLAATFDATPSRADTRLTLDQGDTGQLALSLGIDDPLGEAALEGRLQVDDVAFAPYRALVEGLSNLEGSLAGDVTFAGTLRQPDLNGELTAEGVKARGAAIPVAIRDARLGIDFAGQRADIEGFVAGEKGQLNLDGEADWQDPAAWQARLGIEGQEDPLEVSLPDFGRLRVAPDLRVDANPDRLRVRGDVDVPWARLEVGKIPPSAVAPSSDEVIITREEDAAQQEAEASGEQGEATAQALSDAGMALDISVMLHLGPDMSLEAYGLESQLEGQLEVRQGSGPVQLFGNVNLVDGSYTAFGQDLIIRQGQILFSGPASQPRLQFEAIRNPDTIEDDVTAGLRVTGRAENPQLSIFSEPAMSESRALSYLLRGRAPGDGGGDGALTSALIGLSLSQSGRAVGQLGQAFGVDDLSLDTSGSGEDSQVVVSGYVFDDLKVGYGVGIFSPIAELTLRYRLIQNLYLEAVSGAAQALDLIYTFNLGRSSASP</sequence>
<dbReference type="Proteomes" id="UP001596030">
    <property type="component" value="Unassembled WGS sequence"/>
</dbReference>
<dbReference type="PANTHER" id="PTHR36985">
    <property type="entry name" value="TRANSLOCATION AND ASSEMBLY MODULE SUBUNIT TAMB"/>
    <property type="match status" value="1"/>
</dbReference>